<evidence type="ECO:0000313" key="4">
    <source>
        <dbReference type="EMBL" id="KAA1127897.1"/>
    </source>
</evidence>
<dbReference type="CDD" id="cd20071">
    <property type="entry name" value="SET_SMYD"/>
    <property type="match status" value="2"/>
</dbReference>
<reference evidence="5 6" key="1">
    <citation type="submission" date="2019-05" db="EMBL/GenBank/DDBJ databases">
        <title>Emergence of the Ug99 lineage of the wheat stem rust pathogen through somatic hybridization.</title>
        <authorList>
            <person name="Li F."/>
            <person name="Upadhyaya N.M."/>
            <person name="Sperschneider J."/>
            <person name="Matny O."/>
            <person name="Nguyen-Phuc H."/>
            <person name="Mago R."/>
            <person name="Raley C."/>
            <person name="Miller M.E."/>
            <person name="Silverstein K.A.T."/>
            <person name="Henningsen E."/>
            <person name="Hirsch C.D."/>
            <person name="Visser B."/>
            <person name="Pretorius Z.A."/>
            <person name="Steffenson B.J."/>
            <person name="Schwessinger B."/>
            <person name="Dodds P.N."/>
            <person name="Figueroa M."/>
        </authorList>
    </citation>
    <scope>NUCLEOTIDE SEQUENCE [LARGE SCALE GENOMIC DNA]</scope>
    <source>
        <strain evidence="3">21-0</strain>
        <strain evidence="4 6">Ug99</strain>
    </source>
</reference>
<dbReference type="Pfam" id="PF00856">
    <property type="entry name" value="SET"/>
    <property type="match status" value="2"/>
</dbReference>
<dbReference type="PANTHER" id="PTHR47332">
    <property type="entry name" value="SET DOMAIN-CONTAINING PROTEIN 5"/>
    <property type="match status" value="1"/>
</dbReference>
<feature type="region of interest" description="Disordered" evidence="1">
    <location>
        <begin position="92"/>
        <end position="147"/>
    </location>
</feature>
<dbReference type="PROSITE" id="PS50280">
    <property type="entry name" value="SET"/>
    <property type="match status" value="2"/>
</dbReference>
<evidence type="ECO:0000259" key="2">
    <source>
        <dbReference type="PROSITE" id="PS50280"/>
    </source>
</evidence>
<keyword evidence="5" id="KW-1185">Reference proteome</keyword>
<comment type="caution">
    <text evidence="4">The sequence shown here is derived from an EMBL/GenBank/DDBJ whole genome shotgun (WGS) entry which is preliminary data.</text>
</comment>
<dbReference type="AlphaFoldDB" id="A0A5B0RQJ1"/>
<dbReference type="InterPro" id="IPR001214">
    <property type="entry name" value="SET_dom"/>
</dbReference>
<gene>
    <name evidence="3" type="ORF">PGT21_001982</name>
    <name evidence="4" type="ORF">PGTUg99_007151</name>
</gene>
<dbReference type="EMBL" id="VDEP01000147">
    <property type="protein sequence ID" value="KAA1127897.1"/>
    <property type="molecule type" value="Genomic_DNA"/>
</dbReference>
<accession>A0A5B0RQJ1</accession>
<dbReference type="OrthoDB" id="265717at2759"/>
<dbReference type="InterPro" id="IPR046341">
    <property type="entry name" value="SET_dom_sf"/>
</dbReference>
<evidence type="ECO:0000313" key="6">
    <source>
        <dbReference type="Proteomes" id="UP000325313"/>
    </source>
</evidence>
<protein>
    <recommendedName>
        <fullName evidence="2">SET domain-containing protein</fullName>
    </recommendedName>
</protein>
<feature type="compositionally biased region" description="Basic and acidic residues" evidence="1">
    <location>
        <begin position="128"/>
        <end position="141"/>
    </location>
</feature>
<feature type="domain" description="SET" evidence="2">
    <location>
        <begin position="618"/>
        <end position="772"/>
    </location>
</feature>
<feature type="domain" description="SET" evidence="2">
    <location>
        <begin position="231"/>
        <end position="385"/>
    </location>
</feature>
<dbReference type="Gene3D" id="2.170.270.10">
    <property type="entry name" value="SET domain"/>
    <property type="match status" value="2"/>
</dbReference>
<evidence type="ECO:0000313" key="3">
    <source>
        <dbReference type="EMBL" id="KAA1107094.1"/>
    </source>
</evidence>
<evidence type="ECO:0000313" key="5">
    <source>
        <dbReference type="Proteomes" id="UP000324748"/>
    </source>
</evidence>
<dbReference type="SUPFAM" id="SSF82199">
    <property type="entry name" value="SET domain"/>
    <property type="match status" value="2"/>
</dbReference>
<dbReference type="PANTHER" id="PTHR47332:SF6">
    <property type="entry name" value="SET DOMAIN-CONTAINING PROTEIN"/>
    <property type="match status" value="1"/>
</dbReference>
<dbReference type="Proteomes" id="UP000325313">
    <property type="component" value="Unassembled WGS sequence"/>
</dbReference>
<sequence length="920" mass="103533">MLGERIKALVRLSILLDLLVGIVGTTALDVNLPASINRRSMEDESLLLHLENQGESIGVGHPSSKYEKIDSSDVGQTKNQVEKLNNRLKQVEITTGRDGVETEETSSIGGKDGKHILSGASGGETSDEAAKVENSSNERQESGTLSSSKQYVYKYDKEIPTPKMELFNEHGFYKSTCFQVAGPDGEPEEFCIFINPTINHGHGLVIVTTVKNLEGFFKNGLKFPDDQPKLDTFEMVQIPKKGGVEFQAIATRKLEIGDEVQKLFPIALFSWSEDVWQTPLGHSIRRQAIDHLPLQTRAAIAGLPGEGETEDEFIFNMTLANCHGNRLKLDGTEVVFGGIYFFQEGAFNHACRPNVQYYIDPTTQIMHMKAYESIAIGDELTMSYVSPYLDRSTRREKLQQMHGIDCTCSHCLMSVELGKVSDQNIQQIIKLSHLFETNDPRLSASHVEEFLTLSEKERIPLDIVESNLIAANFFNLKRDMQKVREHAERAKFYMQFLVPGSIKPYLGDVEILLSKPEKHLSYVSFIDIQGRDSKLLSSSENSAYKYDKELPTPKLEILDQGFYKSTCFQHPNPSEEPNEYCILINPTNNHGQGCVIVTPTKYLKGFFENGLKIADAPPDFGVTNIVKMPEKGGMGVVATRRIERGEYVNIQSPVGLFPYKNRMWSTTFGHSIYRQSIDHLPLQTRAAISRLASKGYTEDELISNLILANIFSTHHNVGDDLIDFGALYLKGLQFNHSCRPNVCYYIDPKTQLLHMKAYEQIEIGEEMTISYCFLELDRESRRAELKRSRGIDCACSHCMMDEGLAEESDKNVARLGELYKLSIESNLSPSQIDEFLNKSEVEKIPKFIARANLLAAQLLNSKKEILKAKEHAKKAKFMGDFEGGKHWSLDDANDLETLLTQPENHSSHGHLTSHSKEDFK</sequence>
<name>A0A5B0RQJ1_PUCGR</name>
<proteinExistence type="predicted"/>
<organism evidence="4 6">
    <name type="scientific">Puccinia graminis f. sp. tritici</name>
    <dbReference type="NCBI Taxonomy" id="56615"/>
    <lineage>
        <taxon>Eukaryota</taxon>
        <taxon>Fungi</taxon>
        <taxon>Dikarya</taxon>
        <taxon>Basidiomycota</taxon>
        <taxon>Pucciniomycotina</taxon>
        <taxon>Pucciniomycetes</taxon>
        <taxon>Pucciniales</taxon>
        <taxon>Pucciniaceae</taxon>
        <taxon>Puccinia</taxon>
    </lineage>
</organism>
<dbReference type="EMBL" id="VSWC01000029">
    <property type="protein sequence ID" value="KAA1107094.1"/>
    <property type="molecule type" value="Genomic_DNA"/>
</dbReference>
<dbReference type="Proteomes" id="UP000324748">
    <property type="component" value="Unassembled WGS sequence"/>
</dbReference>
<evidence type="ECO:0000256" key="1">
    <source>
        <dbReference type="SAM" id="MobiDB-lite"/>
    </source>
</evidence>
<dbReference type="InterPro" id="IPR053185">
    <property type="entry name" value="SET_domain_protein"/>
</dbReference>
<feature type="region of interest" description="Disordered" evidence="1">
    <location>
        <begin position="898"/>
        <end position="920"/>
    </location>
</feature>